<dbReference type="InterPro" id="IPR013783">
    <property type="entry name" value="Ig-like_fold"/>
</dbReference>
<dbReference type="SMART" id="SM00408">
    <property type="entry name" value="IGc2"/>
    <property type="match status" value="1"/>
</dbReference>
<dbReference type="STRING" id="151549.A0A4C1VQV8"/>
<dbReference type="SUPFAM" id="SSF48726">
    <property type="entry name" value="Immunoglobulin"/>
    <property type="match status" value="2"/>
</dbReference>
<sequence length="401" mass="44313">MINKPDEATTSHRTVLDGVFARFLDDINTVRLSRHISYKFSIRETIHSGERYLRRGGRRAPSLKAFDPYRRLCFEFSSHFHLSSPFTRLRKKKGKGRGEAECEISIRDSSSAAPPPGSSRMYRHVRNYFGDVLNFSFVVRFEAAALVIYPRACALFTARARTNTASFVSELPSKPVIFDEYGKEISGVAGPYNEGGDFRLTCSVSGGNPTPKVQWLQGDVVLATLSAGEEQPGARALPLVVRNATRAHLAAVYTCTAENTPLAPPQRATVRIDLYLRPLTVEIVSRELPLSVGRVAELWCKSTGARPPATLTWWLGGRQLNSVTKLILPYRRPALGRVPDDTLSYEAGSTLTCIRRCRAVRCTGNGNAAQLPTVGELSRLRPTVSSHVARGIAIISKMMFT</sequence>
<accession>A0A4C1VQV8</accession>
<reference evidence="2 3" key="1">
    <citation type="journal article" date="2019" name="Commun. Biol.">
        <title>The bagworm genome reveals a unique fibroin gene that provides high tensile strength.</title>
        <authorList>
            <person name="Kono N."/>
            <person name="Nakamura H."/>
            <person name="Ohtoshi R."/>
            <person name="Tomita M."/>
            <person name="Numata K."/>
            <person name="Arakawa K."/>
        </authorList>
    </citation>
    <scope>NUCLEOTIDE SEQUENCE [LARGE SCALE GENOMIC DNA]</scope>
</reference>
<dbReference type="SMART" id="SM00409">
    <property type="entry name" value="IG"/>
    <property type="match status" value="1"/>
</dbReference>
<dbReference type="Gene3D" id="2.60.40.10">
    <property type="entry name" value="Immunoglobulins"/>
    <property type="match status" value="2"/>
</dbReference>
<dbReference type="InterPro" id="IPR007110">
    <property type="entry name" value="Ig-like_dom"/>
</dbReference>
<organism evidence="2 3">
    <name type="scientific">Eumeta variegata</name>
    <name type="common">Bagworm moth</name>
    <name type="synonym">Eumeta japonica</name>
    <dbReference type="NCBI Taxonomy" id="151549"/>
    <lineage>
        <taxon>Eukaryota</taxon>
        <taxon>Metazoa</taxon>
        <taxon>Ecdysozoa</taxon>
        <taxon>Arthropoda</taxon>
        <taxon>Hexapoda</taxon>
        <taxon>Insecta</taxon>
        <taxon>Pterygota</taxon>
        <taxon>Neoptera</taxon>
        <taxon>Endopterygota</taxon>
        <taxon>Lepidoptera</taxon>
        <taxon>Glossata</taxon>
        <taxon>Ditrysia</taxon>
        <taxon>Tineoidea</taxon>
        <taxon>Psychidae</taxon>
        <taxon>Oiketicinae</taxon>
        <taxon>Eumeta</taxon>
    </lineage>
</organism>
<dbReference type="AlphaFoldDB" id="A0A4C1VQV8"/>
<evidence type="ECO:0000259" key="1">
    <source>
        <dbReference type="PROSITE" id="PS50835"/>
    </source>
</evidence>
<comment type="caution">
    <text evidence="2">The sequence shown here is derived from an EMBL/GenBank/DDBJ whole genome shotgun (WGS) entry which is preliminary data.</text>
</comment>
<dbReference type="Proteomes" id="UP000299102">
    <property type="component" value="Unassembled WGS sequence"/>
</dbReference>
<gene>
    <name evidence="2" type="primary">syg-2</name>
    <name evidence="2" type="ORF">EVAR_32884_1</name>
</gene>
<evidence type="ECO:0000313" key="3">
    <source>
        <dbReference type="Proteomes" id="UP000299102"/>
    </source>
</evidence>
<proteinExistence type="predicted"/>
<name>A0A4C1VQV8_EUMVA</name>
<dbReference type="PROSITE" id="PS50835">
    <property type="entry name" value="IG_LIKE"/>
    <property type="match status" value="2"/>
</dbReference>
<dbReference type="PANTHER" id="PTHR23278:SF32">
    <property type="entry name" value="NEUROMUSCULIN, ISOFORM E"/>
    <property type="match status" value="1"/>
</dbReference>
<keyword evidence="3" id="KW-1185">Reference proteome</keyword>
<protein>
    <submittedName>
        <fullName evidence="2">Synaptogenesis protein syg-2</fullName>
    </submittedName>
</protein>
<dbReference type="OrthoDB" id="10048737at2759"/>
<dbReference type="PANTHER" id="PTHR23278">
    <property type="entry name" value="SIDESTEP PROTEIN"/>
    <property type="match status" value="1"/>
</dbReference>
<dbReference type="Pfam" id="PF13927">
    <property type="entry name" value="Ig_3"/>
    <property type="match status" value="1"/>
</dbReference>
<evidence type="ECO:0000313" key="2">
    <source>
        <dbReference type="EMBL" id="GBP41063.1"/>
    </source>
</evidence>
<dbReference type="EMBL" id="BGZK01000392">
    <property type="protein sequence ID" value="GBP41063.1"/>
    <property type="molecule type" value="Genomic_DNA"/>
</dbReference>
<dbReference type="InterPro" id="IPR036179">
    <property type="entry name" value="Ig-like_dom_sf"/>
</dbReference>
<dbReference type="InterPro" id="IPR003599">
    <property type="entry name" value="Ig_sub"/>
</dbReference>
<feature type="domain" description="Ig-like" evidence="1">
    <location>
        <begin position="175"/>
        <end position="271"/>
    </location>
</feature>
<feature type="domain" description="Ig-like" evidence="1">
    <location>
        <begin position="278"/>
        <end position="353"/>
    </location>
</feature>
<dbReference type="InterPro" id="IPR003598">
    <property type="entry name" value="Ig_sub2"/>
</dbReference>